<sequence>HDAHRSSLPPRHGGIADVHWLMVLAQLFVARHQCDTELDVELVWHSMALSDNMVGVARGHCTQLLESFSYRSHDEFNYGSAIVPPRVNATSFKIDSSIYTMLKVEGQFLNSIDNNAHQYLTNISEIANHNQEWHGGNESGGLIWRYKSFLALKNNRVPLLQTIEFSSNRQEFVSPGTTTGIIKQWVIQSTCLFWSIFDIFHNFVTMGHNLELVASKDEPFCWSSNSSGDIPYWFRLQVSDLILGTFRDIALSPLGNTCSSM</sequence>
<organism evidence="1 2">
    <name type="scientific">Datura stramonium</name>
    <name type="common">Jimsonweed</name>
    <name type="synonym">Common thornapple</name>
    <dbReference type="NCBI Taxonomy" id="4076"/>
    <lineage>
        <taxon>Eukaryota</taxon>
        <taxon>Viridiplantae</taxon>
        <taxon>Streptophyta</taxon>
        <taxon>Embryophyta</taxon>
        <taxon>Tracheophyta</taxon>
        <taxon>Spermatophyta</taxon>
        <taxon>Magnoliopsida</taxon>
        <taxon>eudicotyledons</taxon>
        <taxon>Gunneridae</taxon>
        <taxon>Pentapetalae</taxon>
        <taxon>asterids</taxon>
        <taxon>lamiids</taxon>
        <taxon>Solanales</taxon>
        <taxon>Solanaceae</taxon>
        <taxon>Solanoideae</taxon>
        <taxon>Datureae</taxon>
        <taxon>Datura</taxon>
    </lineage>
</organism>
<dbReference type="EMBL" id="JACEIK010000585">
    <property type="protein sequence ID" value="MCD7459471.1"/>
    <property type="molecule type" value="Genomic_DNA"/>
</dbReference>
<keyword evidence="2" id="KW-1185">Reference proteome</keyword>
<accession>A0ABS8SKU6</accession>
<evidence type="ECO:0000313" key="2">
    <source>
        <dbReference type="Proteomes" id="UP000823775"/>
    </source>
</evidence>
<reference evidence="1 2" key="1">
    <citation type="journal article" date="2021" name="BMC Genomics">
        <title>Datura genome reveals duplications of psychoactive alkaloid biosynthetic genes and high mutation rate following tissue culture.</title>
        <authorList>
            <person name="Rajewski A."/>
            <person name="Carter-House D."/>
            <person name="Stajich J."/>
            <person name="Litt A."/>
        </authorList>
    </citation>
    <scope>NUCLEOTIDE SEQUENCE [LARGE SCALE GENOMIC DNA]</scope>
    <source>
        <strain evidence="1">AR-01</strain>
    </source>
</reference>
<feature type="non-terminal residue" evidence="1">
    <location>
        <position position="1"/>
    </location>
</feature>
<evidence type="ECO:0000313" key="1">
    <source>
        <dbReference type="EMBL" id="MCD7459471.1"/>
    </source>
</evidence>
<name>A0ABS8SKU6_DATST</name>
<dbReference type="Proteomes" id="UP000823775">
    <property type="component" value="Unassembled WGS sequence"/>
</dbReference>
<protein>
    <submittedName>
        <fullName evidence="1">Uncharacterized protein</fullName>
    </submittedName>
</protein>
<proteinExistence type="predicted"/>
<comment type="caution">
    <text evidence="1">The sequence shown here is derived from an EMBL/GenBank/DDBJ whole genome shotgun (WGS) entry which is preliminary data.</text>
</comment>
<gene>
    <name evidence="1" type="ORF">HAX54_040961</name>
</gene>